<dbReference type="CDD" id="cd00578">
    <property type="entry name" value="L-fuc_L-ara-isomerases"/>
    <property type="match status" value="1"/>
</dbReference>
<protein>
    <submittedName>
        <fullName evidence="4">L-fucose/L-arabinose isomerase family protein</fullName>
    </submittedName>
</protein>
<dbReference type="Proteomes" id="UP001629953">
    <property type="component" value="Unassembled WGS sequence"/>
</dbReference>
<proteinExistence type="predicted"/>
<evidence type="ECO:0000256" key="2">
    <source>
        <dbReference type="ARBA" id="ARBA00023277"/>
    </source>
</evidence>
<comment type="caution">
    <text evidence="4">The sequence shown here is derived from an EMBL/GenBank/DDBJ whole genome shotgun (WGS) entry which is preliminary data.</text>
</comment>
<keyword evidence="2" id="KW-0119">Carbohydrate metabolism</keyword>
<dbReference type="RefSeq" id="WP_408622882.1">
    <property type="nucleotide sequence ID" value="NZ_JBEQCT010000002.1"/>
</dbReference>
<keyword evidence="1 4" id="KW-0413">Isomerase</keyword>
<dbReference type="InterPro" id="IPR015888">
    <property type="entry name" value="Fuc_isomerase_C"/>
</dbReference>
<reference evidence="4 5" key="1">
    <citation type="journal article" date="2013" name="Int. J. Syst. Evol. Microbiol.">
        <title>Celerinatantimonas yamalensis sp. nov., a cold-adapted diazotrophic bacterium from a cold permafrost brine.</title>
        <authorList>
            <person name="Shcherbakova V."/>
            <person name="Chuvilskaya N."/>
            <person name="Rivkina E."/>
            <person name="Demidov N."/>
            <person name="Uchaeva V."/>
            <person name="Suetin S."/>
            <person name="Suzina N."/>
            <person name="Gilichinsky D."/>
        </authorList>
    </citation>
    <scope>NUCLEOTIDE SEQUENCE [LARGE SCALE GENOMIC DNA]</scope>
    <source>
        <strain evidence="4 5">C7</strain>
    </source>
</reference>
<dbReference type="GO" id="GO:0016853">
    <property type="term" value="F:isomerase activity"/>
    <property type="evidence" value="ECO:0007669"/>
    <property type="project" value="UniProtKB-KW"/>
</dbReference>
<organism evidence="4 5">
    <name type="scientific">Celerinatantimonas yamalensis</name>
    <dbReference type="NCBI Taxonomy" id="559956"/>
    <lineage>
        <taxon>Bacteria</taxon>
        <taxon>Pseudomonadati</taxon>
        <taxon>Pseudomonadota</taxon>
        <taxon>Gammaproteobacteria</taxon>
        <taxon>Celerinatantimonadaceae</taxon>
        <taxon>Celerinatantimonas</taxon>
    </lineage>
</organism>
<gene>
    <name evidence="4" type="ORF">ABUE30_06400</name>
</gene>
<feature type="domain" description="L-fucose isomerase C-terminal" evidence="3">
    <location>
        <begin position="343"/>
        <end position="471"/>
    </location>
</feature>
<name>A0ABW9G4U1_9GAMM</name>
<evidence type="ECO:0000256" key="1">
    <source>
        <dbReference type="ARBA" id="ARBA00023235"/>
    </source>
</evidence>
<dbReference type="SUPFAM" id="SSF53743">
    <property type="entry name" value="FucI/AraA N-terminal and middle domains"/>
    <property type="match status" value="1"/>
</dbReference>
<accession>A0ABW9G4U1</accession>
<evidence type="ECO:0000313" key="5">
    <source>
        <dbReference type="Proteomes" id="UP001629953"/>
    </source>
</evidence>
<keyword evidence="5" id="KW-1185">Reference proteome</keyword>
<evidence type="ECO:0000259" key="3">
    <source>
        <dbReference type="Pfam" id="PF02952"/>
    </source>
</evidence>
<dbReference type="EMBL" id="JBEQCT010000002">
    <property type="protein sequence ID" value="MFM2484695.1"/>
    <property type="molecule type" value="Genomic_DNA"/>
</dbReference>
<dbReference type="PANTHER" id="PTHR36120">
    <property type="entry name" value="FUCOSE ISOMERASE"/>
    <property type="match status" value="1"/>
</dbReference>
<dbReference type="Pfam" id="PF02952">
    <property type="entry name" value="Fucose_iso_C"/>
    <property type="match status" value="1"/>
</dbReference>
<evidence type="ECO:0000313" key="4">
    <source>
        <dbReference type="EMBL" id="MFM2484695.1"/>
    </source>
</evidence>
<dbReference type="PANTHER" id="PTHR36120:SF1">
    <property type="entry name" value="L-FUCOSE ISOMERASE C-TERMINAL DOMAIN-CONTAINING PROTEIN"/>
    <property type="match status" value="1"/>
</dbReference>
<dbReference type="InterPro" id="IPR009015">
    <property type="entry name" value="Fucose_isomerase_N/cen_sf"/>
</dbReference>
<sequence>MMKNTNKLSLAVLIGSRNFFPSYLVEDARNSIQAMFTEMAIEPVMLSPEQTPYGQVETYQDAKIAATMLKANRDKIAGIVVLLPNFGDEKAVADAIRMSGLTVPVLIQAEADDLDKMGLETRRDSFCGKISLCNNLRQYGITFSLTTQHVCKIESDVFRTDLDKFARVCRTYAALKGCRIGAIGTRPASFNTVRYSEKMLERLGISVEPIDLSEIFAKVDSLRDDDLRIIDKLELLKANADTRSIPQDKLLTMAKLFVVIGQWVSDNDIDATAIQCWTSLQETLGVNVCSIMSVMASSFIPSACEVDVMGAISMYALTIAADEPTSIADWNNNFGEQRDKCVLFHCGNFATKHLHEPFMSTADIIGTTVGNENTCGAINGRMKSGPLTYFRLSTDEFSATMKAYVGQGALVDDDLETVGCRAVAQVPHLEELLAYICQNGFEHHVAFNHSSCADVLYEVFSKYMQVDCHYHH</sequence>